<dbReference type="AlphaFoldDB" id="A0AAD5PKW1"/>
<evidence type="ECO:0000256" key="1">
    <source>
        <dbReference type="SAM" id="Phobius"/>
    </source>
</evidence>
<gene>
    <name evidence="2" type="ORF">BDA99DRAFT_198820</name>
</gene>
<sequence>MFSLETGVCSIRCMMLIKYFPFLWLSRTGMTVIFTYIGKGKEDNGSNMDWMMMMVMIMMMMIMEQDMCYHGFFYLFIYLFFSKSVVRFNGM</sequence>
<feature type="transmembrane region" description="Helical" evidence="1">
    <location>
        <begin position="20"/>
        <end position="38"/>
    </location>
</feature>
<evidence type="ECO:0000313" key="2">
    <source>
        <dbReference type="EMBL" id="KAI9275918.1"/>
    </source>
</evidence>
<feature type="transmembrane region" description="Helical" evidence="1">
    <location>
        <begin position="50"/>
        <end position="81"/>
    </location>
</feature>
<organism evidence="2 3">
    <name type="scientific">Phascolomyces articulosus</name>
    <dbReference type="NCBI Taxonomy" id="60185"/>
    <lineage>
        <taxon>Eukaryota</taxon>
        <taxon>Fungi</taxon>
        <taxon>Fungi incertae sedis</taxon>
        <taxon>Mucoromycota</taxon>
        <taxon>Mucoromycotina</taxon>
        <taxon>Mucoromycetes</taxon>
        <taxon>Mucorales</taxon>
        <taxon>Lichtheimiaceae</taxon>
        <taxon>Phascolomyces</taxon>
    </lineage>
</organism>
<accession>A0AAD5PKW1</accession>
<name>A0AAD5PKW1_9FUNG</name>
<comment type="caution">
    <text evidence="2">The sequence shown here is derived from an EMBL/GenBank/DDBJ whole genome shotgun (WGS) entry which is preliminary data.</text>
</comment>
<keyword evidence="1" id="KW-0472">Membrane</keyword>
<reference evidence="2" key="2">
    <citation type="submission" date="2023-02" db="EMBL/GenBank/DDBJ databases">
        <authorList>
            <consortium name="DOE Joint Genome Institute"/>
            <person name="Mondo S.J."/>
            <person name="Chang Y."/>
            <person name="Wang Y."/>
            <person name="Ahrendt S."/>
            <person name="Andreopoulos W."/>
            <person name="Barry K."/>
            <person name="Beard J."/>
            <person name="Benny G.L."/>
            <person name="Blankenship S."/>
            <person name="Bonito G."/>
            <person name="Cuomo C."/>
            <person name="Desiro A."/>
            <person name="Gervers K.A."/>
            <person name="Hundley H."/>
            <person name="Kuo A."/>
            <person name="LaButti K."/>
            <person name="Lang B.F."/>
            <person name="Lipzen A."/>
            <person name="O'Donnell K."/>
            <person name="Pangilinan J."/>
            <person name="Reynolds N."/>
            <person name="Sandor L."/>
            <person name="Smith M.W."/>
            <person name="Tsang A."/>
            <person name="Grigoriev I.V."/>
            <person name="Stajich J.E."/>
            <person name="Spatafora J.W."/>
        </authorList>
    </citation>
    <scope>NUCLEOTIDE SEQUENCE</scope>
    <source>
        <strain evidence="2">RSA 2281</strain>
    </source>
</reference>
<dbReference type="EMBL" id="JAIXMP010000003">
    <property type="protein sequence ID" value="KAI9275918.1"/>
    <property type="molecule type" value="Genomic_DNA"/>
</dbReference>
<evidence type="ECO:0000313" key="3">
    <source>
        <dbReference type="Proteomes" id="UP001209540"/>
    </source>
</evidence>
<keyword evidence="3" id="KW-1185">Reference proteome</keyword>
<dbReference type="Proteomes" id="UP001209540">
    <property type="component" value="Unassembled WGS sequence"/>
</dbReference>
<protein>
    <submittedName>
        <fullName evidence="2">Uncharacterized protein</fullName>
    </submittedName>
</protein>
<keyword evidence="1" id="KW-1133">Transmembrane helix</keyword>
<proteinExistence type="predicted"/>
<reference evidence="2" key="1">
    <citation type="journal article" date="2022" name="IScience">
        <title>Evolution of zygomycete secretomes and the origins of terrestrial fungal ecologies.</title>
        <authorList>
            <person name="Chang Y."/>
            <person name="Wang Y."/>
            <person name="Mondo S."/>
            <person name="Ahrendt S."/>
            <person name="Andreopoulos W."/>
            <person name="Barry K."/>
            <person name="Beard J."/>
            <person name="Benny G.L."/>
            <person name="Blankenship S."/>
            <person name="Bonito G."/>
            <person name="Cuomo C."/>
            <person name="Desiro A."/>
            <person name="Gervers K.A."/>
            <person name="Hundley H."/>
            <person name="Kuo A."/>
            <person name="LaButti K."/>
            <person name="Lang B.F."/>
            <person name="Lipzen A."/>
            <person name="O'Donnell K."/>
            <person name="Pangilinan J."/>
            <person name="Reynolds N."/>
            <person name="Sandor L."/>
            <person name="Smith M.E."/>
            <person name="Tsang A."/>
            <person name="Grigoriev I.V."/>
            <person name="Stajich J.E."/>
            <person name="Spatafora J.W."/>
        </authorList>
    </citation>
    <scope>NUCLEOTIDE SEQUENCE</scope>
    <source>
        <strain evidence="2">RSA 2281</strain>
    </source>
</reference>
<keyword evidence="1" id="KW-0812">Transmembrane</keyword>